<reference evidence="1 2" key="1">
    <citation type="submission" date="2020-02" db="EMBL/GenBank/DDBJ databases">
        <authorList>
            <person name="Ma Q."/>
            <person name="Huang Y."/>
            <person name="Song X."/>
            <person name="Pei D."/>
        </authorList>
    </citation>
    <scope>NUCLEOTIDE SEQUENCE [LARGE SCALE GENOMIC DNA]</scope>
    <source>
        <strain evidence="1">Sxm20200214</strain>
        <tissue evidence="1">Leaf</tissue>
    </source>
</reference>
<sequence length="109" mass="12144">MRQIVESLNVQSHLIKGLWALSSMVMLSVMAEPEQSSPLMFQSLLGAWIFQAVNMEFKASAVVLCKTTTAHFSVFNHKQTDRLKVVTSVRLTNYINRASSGSVVAPVRF</sequence>
<dbReference type="EMBL" id="JAAMPC010000004">
    <property type="protein sequence ID" value="KAG2313793.1"/>
    <property type="molecule type" value="Genomic_DNA"/>
</dbReference>
<keyword evidence="2" id="KW-1185">Reference proteome</keyword>
<evidence type="ECO:0000313" key="2">
    <source>
        <dbReference type="Proteomes" id="UP000886595"/>
    </source>
</evidence>
<organism evidence="1 2">
    <name type="scientific">Brassica carinata</name>
    <name type="common">Ethiopian mustard</name>
    <name type="synonym">Abyssinian cabbage</name>
    <dbReference type="NCBI Taxonomy" id="52824"/>
    <lineage>
        <taxon>Eukaryota</taxon>
        <taxon>Viridiplantae</taxon>
        <taxon>Streptophyta</taxon>
        <taxon>Embryophyta</taxon>
        <taxon>Tracheophyta</taxon>
        <taxon>Spermatophyta</taxon>
        <taxon>Magnoliopsida</taxon>
        <taxon>eudicotyledons</taxon>
        <taxon>Gunneridae</taxon>
        <taxon>Pentapetalae</taxon>
        <taxon>rosids</taxon>
        <taxon>malvids</taxon>
        <taxon>Brassicales</taxon>
        <taxon>Brassicaceae</taxon>
        <taxon>Brassiceae</taxon>
        <taxon>Brassica</taxon>
    </lineage>
</organism>
<dbReference type="AlphaFoldDB" id="A0A8X8AWV7"/>
<accession>A0A8X8AWV7</accession>
<proteinExistence type="predicted"/>
<comment type="caution">
    <text evidence="1">The sequence shown here is derived from an EMBL/GenBank/DDBJ whole genome shotgun (WGS) entry which is preliminary data.</text>
</comment>
<name>A0A8X8AWV7_BRACI</name>
<gene>
    <name evidence="1" type="ORF">Bca52824_016915</name>
</gene>
<evidence type="ECO:0000313" key="1">
    <source>
        <dbReference type="EMBL" id="KAG2313793.1"/>
    </source>
</evidence>
<dbReference type="Proteomes" id="UP000886595">
    <property type="component" value="Unassembled WGS sequence"/>
</dbReference>
<protein>
    <submittedName>
        <fullName evidence="1">Uncharacterized protein</fullName>
    </submittedName>
</protein>